<proteinExistence type="predicted"/>
<evidence type="ECO:0000313" key="2">
    <source>
        <dbReference type="EMBL" id="GER35648.1"/>
    </source>
</evidence>
<dbReference type="AlphaFoldDB" id="A0A5A7PSK9"/>
<name>A0A5A7PSK9_STRAF</name>
<protein>
    <submittedName>
        <fullName evidence="2">RNA replicase polyprotein</fullName>
    </submittedName>
</protein>
<keyword evidence="3" id="KW-1185">Reference proteome</keyword>
<reference evidence="3" key="1">
    <citation type="journal article" date="2019" name="Curr. Biol.">
        <title>Genome Sequence of Striga asiatica Provides Insight into the Evolution of Plant Parasitism.</title>
        <authorList>
            <person name="Yoshida S."/>
            <person name="Kim S."/>
            <person name="Wafula E.K."/>
            <person name="Tanskanen J."/>
            <person name="Kim Y.M."/>
            <person name="Honaas L."/>
            <person name="Yang Z."/>
            <person name="Spallek T."/>
            <person name="Conn C.E."/>
            <person name="Ichihashi Y."/>
            <person name="Cheong K."/>
            <person name="Cui S."/>
            <person name="Der J.P."/>
            <person name="Gundlach H."/>
            <person name="Jiao Y."/>
            <person name="Hori C."/>
            <person name="Ishida J.K."/>
            <person name="Kasahara H."/>
            <person name="Kiba T."/>
            <person name="Kim M.S."/>
            <person name="Koo N."/>
            <person name="Laohavisit A."/>
            <person name="Lee Y.H."/>
            <person name="Lumba S."/>
            <person name="McCourt P."/>
            <person name="Mortimer J.C."/>
            <person name="Mutuku J.M."/>
            <person name="Nomura T."/>
            <person name="Sasaki-Sekimoto Y."/>
            <person name="Seto Y."/>
            <person name="Wang Y."/>
            <person name="Wakatake T."/>
            <person name="Sakakibara H."/>
            <person name="Demura T."/>
            <person name="Yamaguchi S."/>
            <person name="Yoneyama K."/>
            <person name="Manabe R.I."/>
            <person name="Nelson D.C."/>
            <person name="Schulman A.H."/>
            <person name="Timko M.P."/>
            <person name="dePamphilis C.W."/>
            <person name="Choi D."/>
            <person name="Shirasu K."/>
        </authorList>
    </citation>
    <scope>NUCLEOTIDE SEQUENCE [LARGE SCALE GENOMIC DNA]</scope>
    <source>
        <strain evidence="3">cv. UVA1</strain>
    </source>
</reference>
<dbReference type="Proteomes" id="UP000325081">
    <property type="component" value="Unassembled WGS sequence"/>
</dbReference>
<evidence type="ECO:0000256" key="1">
    <source>
        <dbReference type="SAM" id="MobiDB-lite"/>
    </source>
</evidence>
<feature type="compositionally biased region" description="Basic and acidic residues" evidence="1">
    <location>
        <begin position="7"/>
        <end position="21"/>
    </location>
</feature>
<accession>A0A5A7PSK9</accession>
<sequence>MPMTNEVEAKISSRSQVEHKGPHSTNTNNNGTSNATTQSFENELVLYRPTSTPTEIIPTNDIPIHLEPMPNEAEDQPGRQMSESKGRIRKGVAQGKTTWRRNTQREGRLLRNFKDNSMELSNNCDQMT</sequence>
<feature type="compositionally biased region" description="Basic and acidic residues" evidence="1">
    <location>
        <begin position="103"/>
        <end position="114"/>
    </location>
</feature>
<comment type="caution">
    <text evidence="2">The sequence shown here is derived from an EMBL/GenBank/DDBJ whole genome shotgun (WGS) entry which is preliminary data.</text>
</comment>
<organism evidence="2 3">
    <name type="scientific">Striga asiatica</name>
    <name type="common">Asiatic witchweed</name>
    <name type="synonym">Buchnera asiatica</name>
    <dbReference type="NCBI Taxonomy" id="4170"/>
    <lineage>
        <taxon>Eukaryota</taxon>
        <taxon>Viridiplantae</taxon>
        <taxon>Streptophyta</taxon>
        <taxon>Embryophyta</taxon>
        <taxon>Tracheophyta</taxon>
        <taxon>Spermatophyta</taxon>
        <taxon>Magnoliopsida</taxon>
        <taxon>eudicotyledons</taxon>
        <taxon>Gunneridae</taxon>
        <taxon>Pentapetalae</taxon>
        <taxon>asterids</taxon>
        <taxon>lamiids</taxon>
        <taxon>Lamiales</taxon>
        <taxon>Orobanchaceae</taxon>
        <taxon>Buchnereae</taxon>
        <taxon>Striga</taxon>
    </lineage>
</organism>
<feature type="region of interest" description="Disordered" evidence="1">
    <location>
        <begin position="52"/>
        <end position="114"/>
    </location>
</feature>
<feature type="region of interest" description="Disordered" evidence="1">
    <location>
        <begin position="1"/>
        <end position="39"/>
    </location>
</feature>
<gene>
    <name evidence="2" type="ORF">STAS_11945</name>
</gene>
<dbReference type="EMBL" id="BKCP01004995">
    <property type="protein sequence ID" value="GER35648.1"/>
    <property type="molecule type" value="Genomic_DNA"/>
</dbReference>
<evidence type="ECO:0000313" key="3">
    <source>
        <dbReference type="Proteomes" id="UP000325081"/>
    </source>
</evidence>
<feature type="compositionally biased region" description="Low complexity" evidence="1">
    <location>
        <begin position="25"/>
        <end position="37"/>
    </location>
</feature>